<keyword evidence="1" id="KW-0812">Transmembrane</keyword>
<evidence type="ECO:0000313" key="3">
    <source>
        <dbReference type="Proteomes" id="UP001242045"/>
    </source>
</evidence>
<comment type="caution">
    <text evidence="2">The sequence shown here is derived from an EMBL/GenBank/DDBJ whole genome shotgun (WGS) entry which is preliminary data.</text>
</comment>
<dbReference type="RefSeq" id="WP_307598596.1">
    <property type="nucleotide sequence ID" value="NZ_JAUSRD010000001.1"/>
</dbReference>
<evidence type="ECO:0000313" key="2">
    <source>
        <dbReference type="EMBL" id="MDP9891300.1"/>
    </source>
</evidence>
<protein>
    <submittedName>
        <fullName evidence="2">Uncharacterized protein</fullName>
    </submittedName>
</protein>
<feature type="transmembrane region" description="Helical" evidence="1">
    <location>
        <begin position="25"/>
        <end position="46"/>
    </location>
</feature>
<feature type="transmembrane region" description="Helical" evidence="1">
    <location>
        <begin position="58"/>
        <end position="77"/>
    </location>
</feature>
<evidence type="ECO:0000256" key="1">
    <source>
        <dbReference type="SAM" id="Phobius"/>
    </source>
</evidence>
<gene>
    <name evidence="2" type="ORF">J2W31_000396</name>
</gene>
<organism evidence="2 3">
    <name type="scientific">Variovorax boronicumulans</name>
    <dbReference type="NCBI Taxonomy" id="436515"/>
    <lineage>
        <taxon>Bacteria</taxon>
        <taxon>Pseudomonadati</taxon>
        <taxon>Pseudomonadota</taxon>
        <taxon>Betaproteobacteria</taxon>
        <taxon>Burkholderiales</taxon>
        <taxon>Comamonadaceae</taxon>
        <taxon>Variovorax</taxon>
    </lineage>
</organism>
<keyword evidence="1" id="KW-1133">Transmembrane helix</keyword>
<accession>A0AAW8CS17</accession>
<proteinExistence type="predicted"/>
<feature type="transmembrane region" description="Helical" evidence="1">
    <location>
        <begin position="89"/>
        <end position="112"/>
    </location>
</feature>
<dbReference type="EMBL" id="JAUSRD010000001">
    <property type="protein sequence ID" value="MDP9891300.1"/>
    <property type="molecule type" value="Genomic_DNA"/>
</dbReference>
<dbReference type="AlphaFoldDB" id="A0AAW8CS17"/>
<dbReference type="Proteomes" id="UP001242045">
    <property type="component" value="Unassembled WGS sequence"/>
</dbReference>
<keyword evidence="1" id="KW-0472">Membrane</keyword>
<name>A0AAW8CS17_9BURK</name>
<reference evidence="2" key="1">
    <citation type="submission" date="2023-07" db="EMBL/GenBank/DDBJ databases">
        <title>Sorghum-associated microbial communities from plants grown in Nebraska, USA.</title>
        <authorList>
            <person name="Schachtman D."/>
        </authorList>
    </citation>
    <scope>NUCLEOTIDE SEQUENCE</scope>
    <source>
        <strain evidence="2">DS3754</strain>
    </source>
</reference>
<sequence length="113" mass="11901">MKAPGKLPLVVVEERAAASGLSAHILPTSATMIGVCMTVMSIGHLGPRDDMRLLIDRLLAIDALVFLASALLSFISMRSRRSGARLEAWGEMVFIAGLGLLALGAVALAFALR</sequence>